<sequence length="1121" mass="120117">MPVATRSCQALALRLKLPQVLRLQGAELGLVLALRGGLGGVGDVGDAADLRPKRLKATGAQLGALQALGEARAKLGQQLLAILEEAPQNLPLAPLANLWAQNFAPLRLSLLAHGRNRKEWLDAQESAYFAHFGSSLISPRPLLLRALQLQHLEDLFKLRARYLQEPVFHPELGCYLRPSCQQFYDQVLAPVTVGVFADLYPPHRAEVYVSHCLCQAYEDLHLALTRHGASRCDRDVAYWLRLFAADGDADAVGAVGAVPRFLVAWDPGGMWPTRAHCLSELSAHDFRKPTEVVSTEGPLGGVLAGASRAAAWRLWAAAGGKAAGPAGALRRLAGRLLVLGDTQGPRLVKEASPSCALLGDSSELQFRSRCEVLRECFMPGVLVIQARPGHGRNLLARQLLSFAEVPVPINCAVLAQRMADQALSSKDDLLGAWLTEMGETLPPQAQVVVFLDSLERAGQQVPQICAWARRFGSAEPADPAEGGRGLVVTLREEERAGEHEDDHLLSSDFTDLSWSKRAWEELSKCSKVQKCRITSSGARLLLDTSSIAPAEHLALGRPLTATLAAGQVCQADCEAMRKAFEDLKNAAELQGLALEMCYADLHVVPKGRVRGPHAVLHPLGEWRRFSHSSMRSFLAAQELLRRRDLPPQVLSRQWPQVRRFLERALEDGRGVVGRLHLRQGKSERCGNPWDIGLGAFLQASSPLAELLALGGRALRLEHLDGSRAELEASLRKARAALRLEALEAAALDAGAVLTCLQQTKSDGRLGPRRWALAASFLKRRSKGGVSLLQLAELMAVAAAAELPRDFVADLISDAFSSAPPVTSAWLKTAAALTESPAIAALAKSFQAPRFAQLQRCLAEGAAEGLPQRFLEEVEVASARRRLAAGRYHSVVLADDGAVAFGLNGAGESLLPKLPEGVRYVAVAAGVQHTVLLRSDGTVACCGLNLDGQASAPQTFPPGRRVAAVAAGGFHSILMDDTGCCCGFGCNSYGQAELSPVPCISVAAGLFHTVRVLHDGTAQCVGLNSHGQCEAPTLWGDQRYVLAAAGGRHSVLLRQDGQALAFGCNAHGQCDVPPLPAALRYLDVACGECHTVLLRSDGVALALGQSSPPKGRFAPWIRRVGV</sequence>
<name>A0AA36IXK4_9DINO</name>
<dbReference type="PANTHER" id="PTHR45982">
    <property type="entry name" value="REGULATOR OF CHROMOSOME CONDENSATION"/>
    <property type="match status" value="1"/>
</dbReference>
<feature type="repeat" description="RCC1" evidence="1">
    <location>
        <begin position="1056"/>
        <end position="1096"/>
    </location>
</feature>
<dbReference type="InterPro" id="IPR051553">
    <property type="entry name" value="Ran_GTPase-activating"/>
</dbReference>
<accession>A0AA36IXK4</accession>
<protein>
    <submittedName>
        <fullName evidence="2">Uncharacterized protein</fullName>
    </submittedName>
</protein>
<dbReference type="SUPFAM" id="SSF50985">
    <property type="entry name" value="RCC1/BLIP-II"/>
    <property type="match status" value="1"/>
</dbReference>
<dbReference type="PANTHER" id="PTHR45982:SF1">
    <property type="entry name" value="REGULATOR OF CHROMOSOME CONDENSATION"/>
    <property type="match status" value="1"/>
</dbReference>
<dbReference type="EMBL" id="CAUJNA010002935">
    <property type="protein sequence ID" value="CAJ1394741.1"/>
    <property type="molecule type" value="Genomic_DNA"/>
</dbReference>
<dbReference type="Gene3D" id="2.130.10.30">
    <property type="entry name" value="Regulator of chromosome condensation 1/beta-lactamase-inhibitor protein II"/>
    <property type="match status" value="2"/>
</dbReference>
<dbReference type="Proteomes" id="UP001178507">
    <property type="component" value="Unassembled WGS sequence"/>
</dbReference>
<keyword evidence="3" id="KW-1185">Reference proteome</keyword>
<dbReference type="GO" id="GO:0005085">
    <property type="term" value="F:guanyl-nucleotide exchange factor activity"/>
    <property type="evidence" value="ECO:0007669"/>
    <property type="project" value="TreeGrafter"/>
</dbReference>
<dbReference type="PROSITE" id="PS50012">
    <property type="entry name" value="RCC1_3"/>
    <property type="match status" value="1"/>
</dbReference>
<dbReference type="InterPro" id="IPR009091">
    <property type="entry name" value="RCC1/BLIP-II"/>
</dbReference>
<organism evidence="2 3">
    <name type="scientific">Effrenium voratum</name>
    <dbReference type="NCBI Taxonomy" id="2562239"/>
    <lineage>
        <taxon>Eukaryota</taxon>
        <taxon>Sar</taxon>
        <taxon>Alveolata</taxon>
        <taxon>Dinophyceae</taxon>
        <taxon>Suessiales</taxon>
        <taxon>Symbiodiniaceae</taxon>
        <taxon>Effrenium</taxon>
    </lineage>
</organism>
<proteinExistence type="predicted"/>
<gene>
    <name evidence="2" type="ORF">EVOR1521_LOCUS19334</name>
</gene>
<dbReference type="GO" id="GO:0005737">
    <property type="term" value="C:cytoplasm"/>
    <property type="evidence" value="ECO:0007669"/>
    <property type="project" value="TreeGrafter"/>
</dbReference>
<dbReference type="AlphaFoldDB" id="A0AA36IXK4"/>
<evidence type="ECO:0000256" key="1">
    <source>
        <dbReference type="PROSITE-ProRule" id="PRU00235"/>
    </source>
</evidence>
<reference evidence="2" key="1">
    <citation type="submission" date="2023-08" db="EMBL/GenBank/DDBJ databases">
        <authorList>
            <person name="Chen Y."/>
            <person name="Shah S."/>
            <person name="Dougan E. K."/>
            <person name="Thang M."/>
            <person name="Chan C."/>
        </authorList>
    </citation>
    <scope>NUCLEOTIDE SEQUENCE</scope>
</reference>
<dbReference type="InterPro" id="IPR000408">
    <property type="entry name" value="Reg_chr_condens"/>
</dbReference>
<evidence type="ECO:0000313" key="3">
    <source>
        <dbReference type="Proteomes" id="UP001178507"/>
    </source>
</evidence>
<dbReference type="PROSITE" id="PS00626">
    <property type="entry name" value="RCC1_2"/>
    <property type="match status" value="2"/>
</dbReference>
<comment type="caution">
    <text evidence="2">The sequence shown here is derived from an EMBL/GenBank/DDBJ whole genome shotgun (WGS) entry which is preliminary data.</text>
</comment>
<evidence type="ECO:0000313" key="2">
    <source>
        <dbReference type="EMBL" id="CAJ1394741.1"/>
    </source>
</evidence>
<dbReference type="Pfam" id="PF13540">
    <property type="entry name" value="RCC1_2"/>
    <property type="match status" value="2"/>
</dbReference>